<feature type="transmembrane region" description="Helical" evidence="7">
    <location>
        <begin position="324"/>
        <end position="351"/>
    </location>
</feature>
<evidence type="ECO:0000256" key="6">
    <source>
        <dbReference type="ARBA" id="ARBA00023136"/>
    </source>
</evidence>
<dbReference type="AlphaFoldDB" id="A0A0L8BJY4"/>
<feature type="transmembrane region" description="Helical" evidence="7">
    <location>
        <begin position="371"/>
        <end position="395"/>
    </location>
</feature>
<gene>
    <name evidence="10" type="ORF">AC244_25270</name>
</gene>
<reference evidence="11" key="1">
    <citation type="submission" date="2015-07" db="EMBL/GenBank/DDBJ databases">
        <title>Whole genome sequence of an Ensifer adhaerens strain isolated from a cave pool in the Wind Cave National Park.</title>
        <authorList>
            <person name="Eng W.W.H."/>
            <person name="Gan H.M."/>
            <person name="Barton H.A."/>
            <person name="Savka M.A."/>
        </authorList>
    </citation>
    <scope>NUCLEOTIDE SEQUENCE [LARGE SCALE GENOMIC DNA]</scope>
    <source>
        <strain evidence="11">SD006</strain>
    </source>
</reference>
<evidence type="ECO:0000259" key="9">
    <source>
        <dbReference type="Pfam" id="PF12704"/>
    </source>
</evidence>
<feature type="domain" description="MacB-like periplasmic core" evidence="9">
    <location>
        <begin position="19"/>
        <end position="252"/>
    </location>
</feature>
<name>A0A0L8BJY4_ENSAD</name>
<dbReference type="Proteomes" id="UP000037425">
    <property type="component" value="Unassembled WGS sequence"/>
</dbReference>
<feature type="transmembrane region" description="Helical" evidence="7">
    <location>
        <begin position="277"/>
        <end position="303"/>
    </location>
</feature>
<dbReference type="Pfam" id="PF12704">
    <property type="entry name" value="MacB_PCD"/>
    <property type="match status" value="1"/>
</dbReference>
<organism evidence="10 11">
    <name type="scientific">Ensifer adhaerens</name>
    <name type="common">Sinorhizobium morelense</name>
    <dbReference type="NCBI Taxonomy" id="106592"/>
    <lineage>
        <taxon>Bacteria</taxon>
        <taxon>Pseudomonadati</taxon>
        <taxon>Pseudomonadota</taxon>
        <taxon>Alphaproteobacteria</taxon>
        <taxon>Hyphomicrobiales</taxon>
        <taxon>Rhizobiaceae</taxon>
        <taxon>Sinorhizobium/Ensifer group</taxon>
        <taxon>Ensifer</taxon>
    </lineage>
</organism>
<evidence type="ECO:0000256" key="4">
    <source>
        <dbReference type="ARBA" id="ARBA00022692"/>
    </source>
</evidence>
<dbReference type="EMBL" id="LGAP01000023">
    <property type="protein sequence ID" value="KOF14972.1"/>
    <property type="molecule type" value="Genomic_DNA"/>
</dbReference>
<dbReference type="InterPro" id="IPR025857">
    <property type="entry name" value="MacB_PCD"/>
</dbReference>
<accession>A0A0L8BJY4</accession>
<keyword evidence="4 7" id="KW-0812">Transmembrane</keyword>
<feature type="domain" description="ABC3 transporter permease C-terminal" evidence="8">
    <location>
        <begin position="281"/>
        <end position="405"/>
    </location>
</feature>
<dbReference type="PATRIC" id="fig|106592.7.peg.3804"/>
<dbReference type="Pfam" id="PF02687">
    <property type="entry name" value="FtsX"/>
    <property type="match status" value="1"/>
</dbReference>
<keyword evidence="3" id="KW-1003">Cell membrane</keyword>
<comment type="similarity">
    <text evidence="2">Belongs to the ABC-4 integral membrane protein family. LolC/E subfamily.</text>
</comment>
<evidence type="ECO:0000259" key="8">
    <source>
        <dbReference type="Pfam" id="PF02687"/>
    </source>
</evidence>
<evidence type="ECO:0000256" key="3">
    <source>
        <dbReference type="ARBA" id="ARBA00022475"/>
    </source>
</evidence>
<dbReference type="GO" id="GO:0044874">
    <property type="term" value="P:lipoprotein localization to outer membrane"/>
    <property type="evidence" value="ECO:0007669"/>
    <property type="project" value="TreeGrafter"/>
</dbReference>
<proteinExistence type="inferred from homology"/>
<comment type="caution">
    <text evidence="10">The sequence shown here is derived from an EMBL/GenBank/DDBJ whole genome shotgun (WGS) entry which is preliminary data.</text>
</comment>
<dbReference type="RefSeq" id="WP_053251569.1">
    <property type="nucleotide sequence ID" value="NZ_LGAP01000023.1"/>
</dbReference>
<dbReference type="PANTHER" id="PTHR30489:SF0">
    <property type="entry name" value="LIPOPROTEIN-RELEASING SYSTEM TRANSMEMBRANE PROTEIN LOLE"/>
    <property type="match status" value="1"/>
</dbReference>
<dbReference type="InterPro" id="IPR003838">
    <property type="entry name" value="ABC3_permease_C"/>
</dbReference>
<evidence type="ECO:0000313" key="11">
    <source>
        <dbReference type="Proteomes" id="UP000037425"/>
    </source>
</evidence>
<evidence type="ECO:0000256" key="5">
    <source>
        <dbReference type="ARBA" id="ARBA00022989"/>
    </source>
</evidence>
<dbReference type="OrthoDB" id="9770036at2"/>
<dbReference type="PANTHER" id="PTHR30489">
    <property type="entry name" value="LIPOPROTEIN-RELEASING SYSTEM TRANSMEMBRANE PROTEIN LOLE"/>
    <property type="match status" value="1"/>
</dbReference>
<evidence type="ECO:0000313" key="10">
    <source>
        <dbReference type="EMBL" id="KOF14972.1"/>
    </source>
</evidence>
<dbReference type="GO" id="GO:0098797">
    <property type="term" value="C:plasma membrane protein complex"/>
    <property type="evidence" value="ECO:0007669"/>
    <property type="project" value="TreeGrafter"/>
</dbReference>
<sequence>MRLIIDIALTHIFGRGRQTIVAMLGVAVGVGFSIAMAALMQGGQDDFVRQLVDTMPHVQVTDEQRTARRQPAEDLFDATAISGLRPRDDRRGIINPTAALSWLDGWIPGRFAATLKAQGVIRYSGQEVGAAVIGIDPQAEPRVSPIIEDFKAGSFAALAAGGNNAVIGDTMAARLGAKLGDTITAVSSEGLSRRFKIVGLFHTGTTARDEGEAYVLQKNAQILSARPNAINEINIKLNDPNAAVTVARRIETELGYKAVAWQEANESILEALVVRNVIMYTVVAAIMLVAGFGIFNIISTITHEKARDIAIMKSLGFTEADMRILFVLEGVAIATAGTLLGWAFGFAMVYTLSLVRFEISATGQEMTRLPIAWSMLHYSIAAAFALGSAAVAGYLPARRAARANPVDIIRGAT</sequence>
<evidence type="ECO:0000256" key="1">
    <source>
        <dbReference type="ARBA" id="ARBA00004651"/>
    </source>
</evidence>
<keyword evidence="6 7" id="KW-0472">Membrane</keyword>
<protein>
    <submittedName>
        <fullName evidence="10">ABC transporter</fullName>
    </submittedName>
</protein>
<feature type="transmembrane region" description="Helical" evidence="7">
    <location>
        <begin position="20"/>
        <end position="40"/>
    </location>
</feature>
<evidence type="ECO:0000256" key="7">
    <source>
        <dbReference type="SAM" id="Phobius"/>
    </source>
</evidence>
<dbReference type="InterPro" id="IPR051447">
    <property type="entry name" value="Lipoprotein-release_system"/>
</dbReference>
<keyword evidence="5 7" id="KW-1133">Transmembrane helix</keyword>
<evidence type="ECO:0000256" key="2">
    <source>
        <dbReference type="ARBA" id="ARBA00005236"/>
    </source>
</evidence>
<comment type="subcellular location">
    <subcellularLocation>
        <location evidence="1">Cell membrane</location>
        <topology evidence="1">Multi-pass membrane protein</topology>
    </subcellularLocation>
</comment>